<reference evidence="3 4" key="1">
    <citation type="submission" date="2017-07" db="EMBL/GenBank/DDBJ databases">
        <title>Leptospira spp. isolated from tropical soils.</title>
        <authorList>
            <person name="Thibeaux R."/>
            <person name="Iraola G."/>
            <person name="Ferres I."/>
            <person name="Bierque E."/>
            <person name="Girault D."/>
            <person name="Soupe-Gilbert M.-E."/>
            <person name="Picardeau M."/>
            <person name="Goarant C."/>
        </authorList>
    </citation>
    <scope>NUCLEOTIDE SEQUENCE [LARGE SCALE GENOMIC DNA]</scope>
    <source>
        <strain evidence="3 4">FH2-C-A2</strain>
    </source>
</reference>
<keyword evidence="1" id="KW-0145">Chemotaxis</keyword>
<dbReference type="RefSeq" id="WP_100759180.1">
    <property type="nucleotide sequence ID" value="NZ_NPDT01000004.1"/>
</dbReference>
<proteinExistence type="predicted"/>
<organism evidence="3 4">
    <name type="scientific">Leptospira wolffii</name>
    <dbReference type="NCBI Taxonomy" id="409998"/>
    <lineage>
        <taxon>Bacteria</taxon>
        <taxon>Pseudomonadati</taxon>
        <taxon>Spirochaetota</taxon>
        <taxon>Spirochaetia</taxon>
        <taxon>Leptospirales</taxon>
        <taxon>Leptospiraceae</taxon>
        <taxon>Leptospira</taxon>
    </lineage>
</organism>
<name>A0A2M9ZBD9_9LEPT</name>
<dbReference type="InterPro" id="IPR028051">
    <property type="entry name" value="CheX-like_dom"/>
</dbReference>
<dbReference type="Gene3D" id="3.40.1550.10">
    <property type="entry name" value="CheC-like"/>
    <property type="match status" value="1"/>
</dbReference>
<gene>
    <name evidence="3" type="ORF">CH371_12615</name>
</gene>
<dbReference type="AlphaFoldDB" id="A0A2M9ZBD9"/>
<dbReference type="SUPFAM" id="SSF103039">
    <property type="entry name" value="CheC-like"/>
    <property type="match status" value="1"/>
</dbReference>
<accession>A0A2M9ZBD9</accession>
<protein>
    <submittedName>
        <fullName evidence="3">Chemotaxis protein CheX</fullName>
    </submittedName>
</protein>
<evidence type="ECO:0000259" key="2">
    <source>
        <dbReference type="Pfam" id="PF13690"/>
    </source>
</evidence>
<evidence type="ECO:0000313" key="4">
    <source>
        <dbReference type="Proteomes" id="UP000231912"/>
    </source>
</evidence>
<dbReference type="GO" id="GO:0006935">
    <property type="term" value="P:chemotaxis"/>
    <property type="evidence" value="ECO:0007669"/>
    <property type="project" value="UniProtKB-KW"/>
</dbReference>
<dbReference type="Proteomes" id="UP000231912">
    <property type="component" value="Unassembled WGS sequence"/>
</dbReference>
<dbReference type="EMBL" id="NPDT01000004">
    <property type="protein sequence ID" value="PJZ65751.1"/>
    <property type="molecule type" value="Genomic_DNA"/>
</dbReference>
<feature type="domain" description="Chemotaxis phosphatase CheX-like" evidence="2">
    <location>
        <begin position="53"/>
        <end position="148"/>
    </location>
</feature>
<sequence length="170" mass="19730">MSINLDPLLDEKFILTISQIFPEFLEKNLHIQAVREAFGPSKNEGLCYENCTSVEFQGEATGRLFLGMDGYTKLKLLPKIARSFHIDPTIRSHAASIMLEFANQICAELITEMKLGRFQMDILPPENLNNKLVSVDLEQYRQYILIYFLKDKDAREYLGRVYLILLMKKY</sequence>
<dbReference type="Pfam" id="PF13690">
    <property type="entry name" value="CheX"/>
    <property type="match status" value="1"/>
</dbReference>
<evidence type="ECO:0000313" key="3">
    <source>
        <dbReference type="EMBL" id="PJZ65751.1"/>
    </source>
</evidence>
<dbReference type="InterPro" id="IPR028976">
    <property type="entry name" value="CheC-like_sf"/>
</dbReference>
<comment type="caution">
    <text evidence="3">The sequence shown here is derived from an EMBL/GenBank/DDBJ whole genome shotgun (WGS) entry which is preliminary data.</text>
</comment>
<evidence type="ECO:0000256" key="1">
    <source>
        <dbReference type="ARBA" id="ARBA00022500"/>
    </source>
</evidence>